<dbReference type="Proteomes" id="UP001228403">
    <property type="component" value="Unassembled WGS sequence"/>
</dbReference>
<evidence type="ECO:0000313" key="2">
    <source>
        <dbReference type="EMBL" id="MDM8146605.1"/>
    </source>
</evidence>
<evidence type="ECO:0000259" key="1">
    <source>
        <dbReference type="Pfam" id="PF22292"/>
    </source>
</evidence>
<evidence type="ECO:0000313" key="3">
    <source>
        <dbReference type="Proteomes" id="UP001228403"/>
    </source>
</evidence>
<feature type="domain" description="DUF6965" evidence="1">
    <location>
        <begin position="18"/>
        <end position="82"/>
    </location>
</feature>
<keyword evidence="3" id="KW-1185">Reference proteome</keyword>
<dbReference type="InterPro" id="IPR054238">
    <property type="entry name" value="DUF6965"/>
</dbReference>
<comment type="caution">
    <text evidence="2">The sequence shown here is derived from an EMBL/GenBank/DDBJ whole genome shotgun (WGS) entry which is preliminary data.</text>
</comment>
<gene>
    <name evidence="2" type="ORF">QUW02_11860</name>
</gene>
<protein>
    <recommendedName>
        <fullName evidence="1">DUF6965 domain-containing protein</fullName>
    </recommendedName>
</protein>
<organism evidence="2 3">
    <name type="scientific">Bacteroides eggerthii</name>
    <dbReference type="NCBI Taxonomy" id="28111"/>
    <lineage>
        <taxon>Bacteria</taxon>
        <taxon>Pseudomonadati</taxon>
        <taxon>Bacteroidota</taxon>
        <taxon>Bacteroidia</taxon>
        <taxon>Bacteroidales</taxon>
        <taxon>Bacteroidaceae</taxon>
        <taxon>Bacteroides</taxon>
    </lineage>
</organism>
<dbReference type="Pfam" id="PF22292">
    <property type="entry name" value="DUF6965"/>
    <property type="match status" value="1"/>
</dbReference>
<reference evidence="3" key="1">
    <citation type="submission" date="2023-07" db="EMBL/GenBank/DDBJ databases">
        <title>Identification and characterization of horizontal gene transfer across gut microbiota members of farm animals based on homology search.</title>
        <authorList>
            <person name="Schwarzerova J."/>
            <person name="Nykrynova M."/>
            <person name="Jureckova K."/>
            <person name="Cejkova D."/>
            <person name="Rychlik I."/>
        </authorList>
    </citation>
    <scope>NUCLEOTIDE SEQUENCE [LARGE SCALE GENOMIC DNA]</scope>
    <source>
        <strain evidence="3">ET4</strain>
    </source>
</reference>
<sequence>MEKKEDIYTFKPDFTKAEVNELIDWFEKRMDQLPEEMQINKSSYTKNLRFTVAKLISMLKDRDVTVTLCGYIAHLALIKERLIQAGMD</sequence>
<accession>A0ABT7U7U9</accession>
<proteinExistence type="predicted"/>
<dbReference type="EMBL" id="JAUDCF010000038">
    <property type="protein sequence ID" value="MDM8146605.1"/>
    <property type="molecule type" value="Genomic_DNA"/>
</dbReference>
<name>A0ABT7U7U9_9BACE</name>